<dbReference type="InterPro" id="IPR051918">
    <property type="entry name" value="STPP_CPPED1"/>
</dbReference>
<keyword evidence="6" id="KW-1185">Reference proteome</keyword>
<accession>A0A1N7LWW6</accession>
<dbReference type="PANTHER" id="PTHR43143">
    <property type="entry name" value="METALLOPHOSPHOESTERASE, CALCINEURIN SUPERFAMILY"/>
    <property type="match status" value="1"/>
</dbReference>
<dbReference type="InterPro" id="IPR004843">
    <property type="entry name" value="Calcineurin-like_PHP"/>
</dbReference>
<dbReference type="SUPFAM" id="SSF56300">
    <property type="entry name" value="Metallo-dependent phosphatases"/>
    <property type="match status" value="1"/>
</dbReference>
<dbReference type="STRING" id="529505.SAMN05421761_104185"/>
<keyword evidence="1" id="KW-0732">Signal</keyword>
<gene>
    <name evidence="5" type="ORF">SAMN05421761_104185</name>
</gene>
<dbReference type="InterPro" id="IPR032288">
    <property type="entry name" value="Metallophos_C"/>
</dbReference>
<dbReference type="AlphaFoldDB" id="A0A1N7LWW6"/>
<feature type="signal peptide" evidence="1">
    <location>
        <begin position="1"/>
        <end position="25"/>
    </location>
</feature>
<feature type="domain" description="Calcineurin-like phosphoesterase N-terminal" evidence="4">
    <location>
        <begin position="44"/>
        <end position="106"/>
    </location>
</feature>
<feature type="chain" id="PRO_5012433210" evidence="1">
    <location>
        <begin position="26"/>
        <end position="528"/>
    </location>
</feature>
<proteinExistence type="predicted"/>
<dbReference type="InterPro" id="IPR029052">
    <property type="entry name" value="Metallo-depent_PP-like"/>
</dbReference>
<organism evidence="5 6">
    <name type="scientific">Belliella pelovolcani</name>
    <dbReference type="NCBI Taxonomy" id="529505"/>
    <lineage>
        <taxon>Bacteria</taxon>
        <taxon>Pseudomonadati</taxon>
        <taxon>Bacteroidota</taxon>
        <taxon>Cytophagia</taxon>
        <taxon>Cytophagales</taxon>
        <taxon>Cyclobacteriaceae</taxon>
        <taxon>Belliella</taxon>
    </lineage>
</organism>
<dbReference type="InterPro" id="IPR032285">
    <property type="entry name" value="Metallophos_N"/>
</dbReference>
<protein>
    <submittedName>
        <fullName evidence="5">3',5'-cyclic AMP phosphodiesterase CpdA</fullName>
    </submittedName>
</protein>
<dbReference type="OrthoDB" id="1776264at2"/>
<evidence type="ECO:0000313" key="5">
    <source>
        <dbReference type="EMBL" id="SIS78345.1"/>
    </source>
</evidence>
<dbReference type="PANTHER" id="PTHR43143:SF6">
    <property type="entry name" value="BLL3016 PROTEIN"/>
    <property type="match status" value="1"/>
</dbReference>
<dbReference type="Gene3D" id="3.60.21.10">
    <property type="match status" value="1"/>
</dbReference>
<dbReference type="Pfam" id="PF00149">
    <property type="entry name" value="Metallophos"/>
    <property type="match status" value="1"/>
</dbReference>
<name>A0A1N7LWW6_9BACT</name>
<feature type="domain" description="Calcineurin-like phosphoesterase C-terminal" evidence="3">
    <location>
        <begin position="351"/>
        <end position="516"/>
    </location>
</feature>
<dbReference type="Proteomes" id="UP000186026">
    <property type="component" value="Unassembled WGS sequence"/>
</dbReference>
<evidence type="ECO:0000259" key="4">
    <source>
        <dbReference type="Pfam" id="PF16371"/>
    </source>
</evidence>
<dbReference type="Pfam" id="PF16371">
    <property type="entry name" value="MetallophosN"/>
    <property type="match status" value="1"/>
</dbReference>
<evidence type="ECO:0000313" key="6">
    <source>
        <dbReference type="Proteomes" id="UP000186026"/>
    </source>
</evidence>
<reference evidence="6" key="1">
    <citation type="submission" date="2017-01" db="EMBL/GenBank/DDBJ databases">
        <authorList>
            <person name="Varghese N."/>
            <person name="Submissions S."/>
        </authorList>
    </citation>
    <scope>NUCLEOTIDE SEQUENCE [LARGE SCALE GENOMIC DNA]</scope>
    <source>
        <strain evidence="6">DSM 46698</strain>
    </source>
</reference>
<feature type="domain" description="Calcineurin-like phosphoesterase" evidence="2">
    <location>
        <begin position="144"/>
        <end position="330"/>
    </location>
</feature>
<sequence length="528" mass="59558">MIAVKNLKSIQLLLLGVMFTSLSIAQDMAKGVIYEDLNGNGKKERNEPGLAGVGISNGRDVVQTNEKGEYNLPVSDGDLIFVIKPSGYALPVNEFNFPQYFYIHKPSGSPTGLRYAGSSPTGELQKSLDFGLKKQVEDKNFTALVFGDPQPYNLTEVDYFYQSVVKEVEGIQGIPFGIALGDIVGDDLSLYPAYSKVVSKIGIPWYHVMGNHDQNYDVEDDKLTDETFSKHFGPATYSFNYADVHVLVLENILYPDPRDGVGYWGGFREDQLTFVENNLKLVPKDKLVIVAMHIPLFEEGDSFRDEDRERLFELLKPFPNNFSMSAHTHYQRQDLMGTAYGWHGEKPHHHYNAGTPSGDWYKGKLDEQGLPISTMRDGSPRGYAFLDVTGNQYKIRYKVPGKPATYQMDIFAPKVLEAGKRTTSGIYVNFFMGSEENNVRYRINGGNWSDMNYLEDYAPKYLVELFEWDTTTELLEGKRPSLPQKSTHLWRANIPSNLPVGTHTIEVEATDLFGQVHQATTQMEVRAK</sequence>
<dbReference type="EMBL" id="FTOP01000004">
    <property type="protein sequence ID" value="SIS78345.1"/>
    <property type="molecule type" value="Genomic_DNA"/>
</dbReference>
<dbReference type="Pfam" id="PF16370">
    <property type="entry name" value="MetallophosC"/>
    <property type="match status" value="1"/>
</dbReference>
<dbReference type="GO" id="GO:0016787">
    <property type="term" value="F:hydrolase activity"/>
    <property type="evidence" value="ECO:0007669"/>
    <property type="project" value="InterPro"/>
</dbReference>
<evidence type="ECO:0000256" key="1">
    <source>
        <dbReference type="SAM" id="SignalP"/>
    </source>
</evidence>
<dbReference type="RefSeq" id="WP_076499863.1">
    <property type="nucleotide sequence ID" value="NZ_FTOP01000004.1"/>
</dbReference>
<evidence type="ECO:0000259" key="3">
    <source>
        <dbReference type="Pfam" id="PF16370"/>
    </source>
</evidence>
<evidence type="ECO:0000259" key="2">
    <source>
        <dbReference type="Pfam" id="PF00149"/>
    </source>
</evidence>